<feature type="transmembrane region" description="Helical" evidence="1">
    <location>
        <begin position="31"/>
        <end position="50"/>
    </location>
</feature>
<protein>
    <recommendedName>
        <fullName evidence="4">DUF2304 domain-containing protein</fullName>
    </recommendedName>
</protein>
<feature type="transmembrane region" description="Helical" evidence="1">
    <location>
        <begin position="70"/>
        <end position="90"/>
    </location>
</feature>
<dbReference type="Pfam" id="PF10066">
    <property type="entry name" value="DUF2304"/>
    <property type="match status" value="1"/>
</dbReference>
<comment type="caution">
    <text evidence="2">The sequence shown here is derived from an EMBL/GenBank/DDBJ whole genome shotgun (WGS) entry which is preliminary data.</text>
</comment>
<name>A0A1G1VPB5_9BACT</name>
<organism evidence="2 3">
    <name type="scientific">Candidatus Chisholmbacteria bacterium RIFCSPHIGHO2_01_FULL_48_12</name>
    <dbReference type="NCBI Taxonomy" id="1797589"/>
    <lineage>
        <taxon>Bacteria</taxon>
        <taxon>Candidatus Chisholmiibacteriota</taxon>
    </lineage>
</organism>
<keyword evidence="1" id="KW-0472">Membrane</keyword>
<reference evidence="2 3" key="1">
    <citation type="journal article" date="2016" name="Nat. Commun.">
        <title>Thousands of microbial genomes shed light on interconnected biogeochemical processes in an aquifer system.</title>
        <authorList>
            <person name="Anantharaman K."/>
            <person name="Brown C.T."/>
            <person name="Hug L.A."/>
            <person name="Sharon I."/>
            <person name="Castelle C.J."/>
            <person name="Probst A.J."/>
            <person name="Thomas B.C."/>
            <person name="Singh A."/>
            <person name="Wilkins M.J."/>
            <person name="Karaoz U."/>
            <person name="Brodie E.L."/>
            <person name="Williams K.H."/>
            <person name="Hubbard S.S."/>
            <person name="Banfield J.F."/>
        </authorList>
    </citation>
    <scope>NUCLEOTIDE SEQUENCE [LARGE SCALE GENOMIC DNA]</scope>
</reference>
<evidence type="ECO:0000256" key="1">
    <source>
        <dbReference type="SAM" id="Phobius"/>
    </source>
</evidence>
<dbReference type="AlphaFoldDB" id="A0A1G1VPB5"/>
<proteinExistence type="predicted"/>
<sequence length="114" mass="12808">MSQFPVRLLLVLFLAFAFSRAILRRKEGAMGLGSFLFWAGVWVLAAAGIIRPDFTTYIAKSIGIGRGADVIIYLSILIIFYLLFRVHIMIENLHHEITKVVREMALGEIGKGKK</sequence>
<evidence type="ECO:0008006" key="4">
    <source>
        <dbReference type="Google" id="ProtNLM"/>
    </source>
</evidence>
<dbReference type="EMBL" id="MHCH01000031">
    <property type="protein sequence ID" value="OGY17242.1"/>
    <property type="molecule type" value="Genomic_DNA"/>
</dbReference>
<gene>
    <name evidence="2" type="ORF">A2784_02060</name>
</gene>
<accession>A0A1G1VPB5</accession>
<dbReference type="Proteomes" id="UP000177324">
    <property type="component" value="Unassembled WGS sequence"/>
</dbReference>
<keyword evidence="1" id="KW-0812">Transmembrane</keyword>
<keyword evidence="1" id="KW-1133">Transmembrane helix</keyword>
<evidence type="ECO:0000313" key="2">
    <source>
        <dbReference type="EMBL" id="OGY17242.1"/>
    </source>
</evidence>
<evidence type="ECO:0000313" key="3">
    <source>
        <dbReference type="Proteomes" id="UP000177324"/>
    </source>
</evidence>
<dbReference type="STRING" id="1797589.A2784_02060"/>
<dbReference type="InterPro" id="IPR019277">
    <property type="entry name" value="DUF2304"/>
</dbReference>